<comment type="caution">
    <text evidence="1">The sequence shown here is derived from an EMBL/GenBank/DDBJ whole genome shotgun (WGS) entry which is preliminary data.</text>
</comment>
<reference evidence="1 2" key="1">
    <citation type="journal article" date="2018" name="Front. Plant Sci.">
        <title>Red Clover (Trifolium pratense) and Zigzag Clover (T. medium) - A Picture of Genomic Similarities and Differences.</title>
        <authorList>
            <person name="Dluhosova J."/>
            <person name="Istvanek J."/>
            <person name="Nedelnik J."/>
            <person name="Repkova J."/>
        </authorList>
    </citation>
    <scope>NUCLEOTIDE SEQUENCE [LARGE SCALE GENOMIC DNA]</scope>
    <source>
        <strain evidence="2">cv. 10/8</strain>
        <tissue evidence="1">Leaf</tissue>
    </source>
</reference>
<sequence>KPAVRRMDALKAWWCWGAKALSYDNQGLLTTAVGRKVVSLH</sequence>
<feature type="non-terminal residue" evidence="1">
    <location>
        <position position="1"/>
    </location>
</feature>
<protein>
    <submittedName>
        <fullName evidence="1">Uncharacterized protein</fullName>
    </submittedName>
</protein>
<name>A0A392TXC2_9FABA</name>
<dbReference type="AlphaFoldDB" id="A0A392TXC2"/>
<dbReference type="Proteomes" id="UP000265520">
    <property type="component" value="Unassembled WGS sequence"/>
</dbReference>
<organism evidence="1 2">
    <name type="scientific">Trifolium medium</name>
    <dbReference type="NCBI Taxonomy" id="97028"/>
    <lineage>
        <taxon>Eukaryota</taxon>
        <taxon>Viridiplantae</taxon>
        <taxon>Streptophyta</taxon>
        <taxon>Embryophyta</taxon>
        <taxon>Tracheophyta</taxon>
        <taxon>Spermatophyta</taxon>
        <taxon>Magnoliopsida</taxon>
        <taxon>eudicotyledons</taxon>
        <taxon>Gunneridae</taxon>
        <taxon>Pentapetalae</taxon>
        <taxon>rosids</taxon>
        <taxon>fabids</taxon>
        <taxon>Fabales</taxon>
        <taxon>Fabaceae</taxon>
        <taxon>Papilionoideae</taxon>
        <taxon>50 kb inversion clade</taxon>
        <taxon>NPAAA clade</taxon>
        <taxon>Hologalegina</taxon>
        <taxon>IRL clade</taxon>
        <taxon>Trifolieae</taxon>
        <taxon>Trifolium</taxon>
    </lineage>
</organism>
<proteinExistence type="predicted"/>
<evidence type="ECO:0000313" key="2">
    <source>
        <dbReference type="Proteomes" id="UP000265520"/>
    </source>
</evidence>
<accession>A0A392TXC2</accession>
<dbReference type="EMBL" id="LXQA010681794">
    <property type="protein sequence ID" value="MCI65752.1"/>
    <property type="molecule type" value="Genomic_DNA"/>
</dbReference>
<evidence type="ECO:0000313" key="1">
    <source>
        <dbReference type="EMBL" id="MCI65752.1"/>
    </source>
</evidence>
<keyword evidence="2" id="KW-1185">Reference proteome</keyword>